<feature type="repeat" description="WD" evidence="4">
    <location>
        <begin position="124"/>
        <end position="156"/>
    </location>
</feature>
<dbReference type="GO" id="GO:0030864">
    <property type="term" value="C:cortical actin cytoskeleton"/>
    <property type="evidence" value="ECO:0007669"/>
    <property type="project" value="TreeGrafter"/>
</dbReference>
<keyword evidence="6" id="KW-1185">Reference proteome</keyword>
<gene>
    <name evidence="5" type="primary">unc-78</name>
    <name evidence="5" type="ORF">Tcan_12788</name>
</gene>
<accession>A0A0B2UUC1</accession>
<protein>
    <submittedName>
        <fullName evidence="5">Actin-interacting protein 1</fullName>
    </submittedName>
</protein>
<evidence type="ECO:0000256" key="4">
    <source>
        <dbReference type="PROSITE-ProRule" id="PRU00221"/>
    </source>
</evidence>
<proteinExistence type="inferred from homology"/>
<dbReference type="PANTHER" id="PTHR19856">
    <property type="entry name" value="WD-REPEATCONTAINING PROTEIN WDR1"/>
    <property type="match status" value="1"/>
</dbReference>
<sequence>MASNGEYKREAVFASLPRTTRGLPLVLSASPDGQKIVYCNEAVFASLPDTTRGLPLVLSASPDGQKIVYCNGNSVFMCPGQDTRDCEIYTEHATLTTVAKFSPSGFYVASGDNSGKDTRDCEIYTEHATLTTVAKFSPSGFYVASGDNSGKVRIWDSTQPTHVLKAEYPVISGPIRDIAWSDDSKRLAVVGEGRER</sequence>
<evidence type="ECO:0000256" key="2">
    <source>
        <dbReference type="ARBA" id="ARBA00022737"/>
    </source>
</evidence>
<evidence type="ECO:0000313" key="6">
    <source>
        <dbReference type="Proteomes" id="UP000031036"/>
    </source>
</evidence>
<comment type="caution">
    <text evidence="5">The sequence shown here is derived from an EMBL/GenBank/DDBJ whole genome shotgun (WGS) entry which is preliminary data.</text>
</comment>
<dbReference type="Pfam" id="PF00400">
    <property type="entry name" value="WD40"/>
    <property type="match status" value="2"/>
</dbReference>
<keyword evidence="1 4" id="KW-0853">WD repeat</keyword>
<comment type="similarity">
    <text evidence="3">Belongs to the WD repeat AIP1 family.</text>
</comment>
<evidence type="ECO:0000256" key="1">
    <source>
        <dbReference type="ARBA" id="ARBA00022574"/>
    </source>
</evidence>
<evidence type="ECO:0000256" key="3">
    <source>
        <dbReference type="ARBA" id="ARBA00038366"/>
    </source>
</evidence>
<dbReference type="Proteomes" id="UP000031036">
    <property type="component" value="Unassembled WGS sequence"/>
</dbReference>
<dbReference type="GO" id="GO:0045214">
    <property type="term" value="P:sarcomere organization"/>
    <property type="evidence" value="ECO:0007669"/>
    <property type="project" value="TreeGrafter"/>
</dbReference>
<dbReference type="PANTHER" id="PTHR19856:SF0">
    <property type="entry name" value="WD REPEAT-CONTAINING PROTEIN 1"/>
    <property type="match status" value="1"/>
</dbReference>
<dbReference type="GO" id="GO:0030042">
    <property type="term" value="P:actin filament depolymerization"/>
    <property type="evidence" value="ECO:0007669"/>
    <property type="project" value="TreeGrafter"/>
</dbReference>
<dbReference type="Gene3D" id="2.130.10.10">
    <property type="entry name" value="YVTN repeat-like/Quinoprotein amine dehydrogenase"/>
    <property type="match status" value="2"/>
</dbReference>
<dbReference type="InterPro" id="IPR036322">
    <property type="entry name" value="WD40_repeat_dom_sf"/>
</dbReference>
<dbReference type="OrthoDB" id="2306at2759"/>
<dbReference type="PROSITE" id="PS50082">
    <property type="entry name" value="WD_REPEATS_2"/>
    <property type="match status" value="1"/>
</dbReference>
<evidence type="ECO:0000313" key="5">
    <source>
        <dbReference type="EMBL" id="KHN72470.1"/>
    </source>
</evidence>
<dbReference type="InterPro" id="IPR015943">
    <property type="entry name" value="WD40/YVTN_repeat-like_dom_sf"/>
</dbReference>
<dbReference type="InterPro" id="IPR001680">
    <property type="entry name" value="WD40_rpt"/>
</dbReference>
<dbReference type="AlphaFoldDB" id="A0A0B2UUC1"/>
<dbReference type="EMBL" id="JPKZ01003252">
    <property type="protein sequence ID" value="KHN72470.1"/>
    <property type="molecule type" value="Genomic_DNA"/>
</dbReference>
<name>A0A0B2UUC1_TOXCA</name>
<dbReference type="GO" id="GO:0051015">
    <property type="term" value="F:actin filament binding"/>
    <property type="evidence" value="ECO:0007669"/>
    <property type="project" value="TreeGrafter"/>
</dbReference>
<dbReference type="PROSITE" id="PS50294">
    <property type="entry name" value="WD_REPEATS_REGION"/>
    <property type="match status" value="1"/>
</dbReference>
<reference evidence="5 6" key="1">
    <citation type="submission" date="2014-11" db="EMBL/GenBank/DDBJ databases">
        <title>Genetic blueprint of the zoonotic pathogen Toxocara canis.</title>
        <authorList>
            <person name="Zhu X.-Q."/>
            <person name="Korhonen P.K."/>
            <person name="Cai H."/>
            <person name="Young N.D."/>
            <person name="Nejsum P."/>
            <person name="von Samson-Himmelstjerna G."/>
            <person name="Boag P.R."/>
            <person name="Tan P."/>
            <person name="Li Q."/>
            <person name="Min J."/>
            <person name="Yang Y."/>
            <person name="Wang X."/>
            <person name="Fang X."/>
            <person name="Hall R.S."/>
            <person name="Hofmann A."/>
            <person name="Sternberg P.W."/>
            <person name="Jex A.R."/>
            <person name="Gasser R.B."/>
        </authorList>
    </citation>
    <scope>NUCLEOTIDE SEQUENCE [LARGE SCALE GENOMIC DNA]</scope>
    <source>
        <strain evidence="5">PN_DK_2014</strain>
    </source>
</reference>
<keyword evidence="2" id="KW-0677">Repeat</keyword>
<dbReference type="STRING" id="6265.A0A0B2UUC1"/>
<dbReference type="SMART" id="SM00320">
    <property type="entry name" value="WD40"/>
    <property type="match status" value="2"/>
</dbReference>
<dbReference type="GO" id="GO:0040011">
    <property type="term" value="P:locomotion"/>
    <property type="evidence" value="ECO:0007669"/>
    <property type="project" value="TreeGrafter"/>
</dbReference>
<dbReference type="SUPFAM" id="SSF50978">
    <property type="entry name" value="WD40 repeat-like"/>
    <property type="match status" value="1"/>
</dbReference>
<organism evidence="5 6">
    <name type="scientific">Toxocara canis</name>
    <name type="common">Canine roundworm</name>
    <dbReference type="NCBI Taxonomy" id="6265"/>
    <lineage>
        <taxon>Eukaryota</taxon>
        <taxon>Metazoa</taxon>
        <taxon>Ecdysozoa</taxon>
        <taxon>Nematoda</taxon>
        <taxon>Chromadorea</taxon>
        <taxon>Rhabditida</taxon>
        <taxon>Spirurina</taxon>
        <taxon>Ascaridomorpha</taxon>
        <taxon>Ascaridoidea</taxon>
        <taxon>Toxocaridae</taxon>
        <taxon>Toxocara</taxon>
    </lineage>
</organism>